<proteinExistence type="predicted"/>
<protein>
    <submittedName>
        <fullName evidence="1">Uncharacterized protein</fullName>
    </submittedName>
</protein>
<dbReference type="EMBL" id="CM008047">
    <property type="protein sequence ID" value="PVH63792.1"/>
    <property type="molecule type" value="Genomic_DNA"/>
</dbReference>
<sequence length="117" mass="14001">MYHLKYLLNSFLPSLHFSPLYELLGLPNPLWKLPSLQGMQKCGTRIKSIFTILSCRKKSYWVLKLHLYWPLNKVWIFLLSTQRKFGKISRREENFNERVVFYLRCPIIFAEQSTSSN</sequence>
<dbReference type="Proteomes" id="UP000243499">
    <property type="component" value="Chromosome 2"/>
</dbReference>
<accession>A0A2T8KNU3</accession>
<name>A0A2T8KNU3_9POAL</name>
<organism evidence="1">
    <name type="scientific">Panicum hallii</name>
    <dbReference type="NCBI Taxonomy" id="206008"/>
    <lineage>
        <taxon>Eukaryota</taxon>
        <taxon>Viridiplantae</taxon>
        <taxon>Streptophyta</taxon>
        <taxon>Embryophyta</taxon>
        <taxon>Tracheophyta</taxon>
        <taxon>Spermatophyta</taxon>
        <taxon>Magnoliopsida</taxon>
        <taxon>Liliopsida</taxon>
        <taxon>Poales</taxon>
        <taxon>Poaceae</taxon>
        <taxon>PACMAD clade</taxon>
        <taxon>Panicoideae</taxon>
        <taxon>Panicodae</taxon>
        <taxon>Paniceae</taxon>
        <taxon>Panicinae</taxon>
        <taxon>Panicum</taxon>
        <taxon>Panicum sect. Panicum</taxon>
    </lineage>
</organism>
<gene>
    <name evidence="1" type="ORF">PAHAL_2G107800</name>
</gene>
<dbReference type="Gramene" id="PVH63792">
    <property type="protein sequence ID" value="PVH63792"/>
    <property type="gene ID" value="PAHAL_2G107800"/>
</dbReference>
<evidence type="ECO:0000313" key="1">
    <source>
        <dbReference type="EMBL" id="PVH63792.1"/>
    </source>
</evidence>
<dbReference type="AlphaFoldDB" id="A0A2T8KNU3"/>
<reference evidence="1" key="1">
    <citation type="submission" date="2018-04" db="EMBL/GenBank/DDBJ databases">
        <title>WGS assembly of Panicum hallii.</title>
        <authorList>
            <person name="Lovell J."/>
            <person name="Jenkins J."/>
            <person name="Lowry D."/>
            <person name="Mamidi S."/>
            <person name="Sreedasyam A."/>
            <person name="Weng X."/>
            <person name="Barry K."/>
            <person name="Bonette J."/>
            <person name="Campitelli B."/>
            <person name="Daum C."/>
            <person name="Gordon S."/>
            <person name="Gould B."/>
            <person name="Lipzen A."/>
            <person name="Macqueen A."/>
            <person name="Palacio-Mejia J."/>
            <person name="Plott C."/>
            <person name="Shakirov E."/>
            <person name="Shu S."/>
            <person name="Yoshinaga Y."/>
            <person name="Zane M."/>
            <person name="Rokhsar D."/>
            <person name="Grimwood J."/>
            <person name="Schmutz J."/>
            <person name="Juenger T."/>
        </authorList>
    </citation>
    <scope>NUCLEOTIDE SEQUENCE [LARGE SCALE GENOMIC DNA]</scope>
    <source>
        <strain evidence="1">FIL2</strain>
    </source>
</reference>